<sequence length="259" mass="29845">MDTIQISDFSFNFICFITPKKNSHDEIQTFFPQNMFNNNESLALHQYGQGPFCSFTISTKSIKEGVYLLKINDDITYLGECENLSKRFNSGYGNISPRNCFIGGQSTNCRINNKIYEVANEKVKIYFYETNNRFEVERELIMKLKPIWNISRGKRNLTHTNRSTNSNNFISTLPKKSLTCRDEILSAVRHIIQEKGSNEFIVREVIDTMRQGKSTYSESTIRTHIVSKCCINAAKHHAVVYNDFERIGRGLYKLIGGTN</sequence>
<evidence type="ECO:0000313" key="2">
    <source>
        <dbReference type="EMBL" id="QBP43187.1"/>
    </source>
</evidence>
<accession>A0A4P7A2T9</accession>
<dbReference type="InterPro" id="IPR056086">
    <property type="entry name" value="DUF7669"/>
</dbReference>
<keyword evidence="3" id="KW-1185">Reference proteome</keyword>
<dbReference type="OrthoDB" id="1551455at2"/>
<evidence type="ECO:0000259" key="1">
    <source>
        <dbReference type="SMART" id="SM00465"/>
    </source>
</evidence>
<reference evidence="2 3" key="1">
    <citation type="submission" date="2019-03" db="EMBL/GenBank/DDBJ databases">
        <title>Complete genome sequence of Paenisporosarcina antarctica CGMCC 1.6503T.</title>
        <authorList>
            <person name="Rong J.-C."/>
            <person name="Chi N.-Y."/>
            <person name="Zhang Q.-F."/>
        </authorList>
    </citation>
    <scope>NUCLEOTIDE SEQUENCE [LARGE SCALE GENOMIC DNA]</scope>
    <source>
        <strain evidence="2 3">CGMCC 1.6503</strain>
        <plasmid evidence="2 3">unnamed</plasmid>
    </source>
</reference>
<dbReference type="InterPro" id="IPR044556">
    <property type="entry name" value="EndoII-like_GIY-YIG"/>
</dbReference>
<dbReference type="Proteomes" id="UP000294292">
    <property type="component" value="Plasmid unnamed"/>
</dbReference>
<keyword evidence="2" id="KW-0614">Plasmid</keyword>
<evidence type="ECO:0000313" key="3">
    <source>
        <dbReference type="Proteomes" id="UP000294292"/>
    </source>
</evidence>
<geneLocation type="plasmid" evidence="2">
    <name>unnamed</name>
</geneLocation>
<dbReference type="EMBL" id="CP038016">
    <property type="protein sequence ID" value="QBP43187.1"/>
    <property type="molecule type" value="Genomic_DNA"/>
</dbReference>
<dbReference type="CDD" id="cd10436">
    <property type="entry name" value="GIY-YIG_EndoII_Hpy188I_like"/>
    <property type="match status" value="1"/>
</dbReference>
<dbReference type="KEGG" id="panc:E2636_18705"/>
<dbReference type="AlphaFoldDB" id="A0A4P7A2T9"/>
<organism evidence="2 3">
    <name type="scientific">Paenisporosarcina antarctica</name>
    <dbReference type="NCBI Taxonomy" id="417367"/>
    <lineage>
        <taxon>Bacteria</taxon>
        <taxon>Bacillati</taxon>
        <taxon>Bacillota</taxon>
        <taxon>Bacilli</taxon>
        <taxon>Bacillales</taxon>
        <taxon>Caryophanaceae</taxon>
        <taxon>Paenisporosarcina</taxon>
    </lineage>
</organism>
<dbReference type="SMART" id="SM00465">
    <property type="entry name" value="GIYc"/>
    <property type="match status" value="1"/>
</dbReference>
<name>A0A4P7A2T9_9BACL</name>
<gene>
    <name evidence="2" type="ORF">E2636_18705</name>
</gene>
<dbReference type="RefSeq" id="WP_134211896.1">
    <property type="nucleotide sequence ID" value="NZ_CP038016.1"/>
</dbReference>
<protein>
    <submittedName>
        <fullName evidence="2">GIY-YIG nuclease family protein</fullName>
    </submittedName>
</protein>
<feature type="domain" description="GIY-YIG" evidence="1">
    <location>
        <begin position="63"/>
        <end position="154"/>
    </location>
</feature>
<dbReference type="Pfam" id="PF24706">
    <property type="entry name" value="DUF7669"/>
    <property type="match status" value="1"/>
</dbReference>
<dbReference type="InterPro" id="IPR000305">
    <property type="entry name" value="GIY-YIG_endonuc"/>
</dbReference>
<proteinExistence type="predicted"/>